<dbReference type="GeneID" id="56787848"/>
<dbReference type="InterPro" id="IPR000390">
    <property type="entry name" value="Small_drug/metabolite_transptr"/>
</dbReference>
<comment type="subcellular location">
    <subcellularLocation>
        <location evidence="1 7">Cell membrane</location>
        <topology evidence="1 7">Multi-pass membrane protein</topology>
    </subcellularLocation>
</comment>
<dbReference type="GO" id="GO:0022857">
    <property type="term" value="F:transmembrane transporter activity"/>
    <property type="evidence" value="ECO:0007669"/>
    <property type="project" value="InterPro"/>
</dbReference>
<dbReference type="RefSeq" id="WP_010737365.1">
    <property type="nucleotide sequence ID" value="NZ_AP027299.1"/>
</dbReference>
<protein>
    <submittedName>
        <fullName evidence="8">Quaternary ammonium compound-resistance protein SugE</fullName>
    </submittedName>
</protein>
<dbReference type="EMBL" id="CABEEP010000001">
    <property type="protein sequence ID" value="VTQ62834.1"/>
    <property type="molecule type" value="Genomic_DNA"/>
</dbReference>
<dbReference type="Proteomes" id="UP000352698">
    <property type="component" value="Unassembled WGS sequence"/>
</dbReference>
<dbReference type="SUPFAM" id="SSF103481">
    <property type="entry name" value="Multidrug resistance efflux transporter EmrE"/>
    <property type="match status" value="1"/>
</dbReference>
<evidence type="ECO:0000256" key="4">
    <source>
        <dbReference type="ARBA" id="ARBA00022692"/>
    </source>
</evidence>
<sequence length="109" mass="12269">MEKNWFYVIFGGFLEIFWVLCLKKSENFHHFFYSILTILLVVISFYLFAKGMESLPTGAAYTVFTGIGAVGTIIFGILFLNESVSVQKILFSALLVIGILGLKITTKEE</sequence>
<accession>A0A1V8X8L2</accession>
<comment type="caution">
    <text evidence="8">The sequence shown here is derived from an EMBL/GenBank/DDBJ whole genome shotgun (WGS) entry which is preliminary data.</text>
</comment>
<dbReference type="AlphaFoldDB" id="A0A1V8X8L2"/>
<keyword evidence="4 7" id="KW-0812">Transmembrane</keyword>
<dbReference type="PANTHER" id="PTHR30561">
    <property type="entry name" value="SMR FAMILY PROTON-DEPENDENT DRUG EFFLUX TRANSPORTER SUGE"/>
    <property type="match status" value="1"/>
</dbReference>
<organism evidence="8 9">
    <name type="scientific">Enterococcus hirae</name>
    <dbReference type="NCBI Taxonomy" id="1354"/>
    <lineage>
        <taxon>Bacteria</taxon>
        <taxon>Bacillati</taxon>
        <taxon>Bacillota</taxon>
        <taxon>Bacilli</taxon>
        <taxon>Lactobacillales</taxon>
        <taxon>Enterococcaceae</taxon>
        <taxon>Enterococcus</taxon>
    </lineage>
</organism>
<keyword evidence="5" id="KW-1133">Transmembrane helix</keyword>
<dbReference type="GO" id="GO:0005886">
    <property type="term" value="C:plasma membrane"/>
    <property type="evidence" value="ECO:0007669"/>
    <property type="project" value="UniProtKB-SubCell"/>
</dbReference>
<keyword evidence="3" id="KW-1003">Cell membrane</keyword>
<proteinExistence type="inferred from homology"/>
<evidence type="ECO:0000256" key="6">
    <source>
        <dbReference type="ARBA" id="ARBA00023136"/>
    </source>
</evidence>
<comment type="similarity">
    <text evidence="7">Belongs to the drug/metabolite transporter (DMT) superfamily. Small multidrug resistance (SMR) (TC 2.A.7.1) family.</text>
</comment>
<keyword evidence="6" id="KW-0472">Membrane</keyword>
<evidence type="ECO:0000256" key="7">
    <source>
        <dbReference type="RuleBase" id="RU003942"/>
    </source>
</evidence>
<dbReference type="Pfam" id="PF00893">
    <property type="entry name" value="Multi_Drug_Res"/>
    <property type="match status" value="1"/>
</dbReference>
<dbReference type="FunFam" id="1.10.3730.20:FF:000001">
    <property type="entry name" value="Quaternary ammonium compound resistance transporter SugE"/>
    <property type="match status" value="1"/>
</dbReference>
<dbReference type="InterPro" id="IPR037185">
    <property type="entry name" value="EmrE-like"/>
</dbReference>
<evidence type="ECO:0000313" key="8">
    <source>
        <dbReference type="EMBL" id="VTQ62834.1"/>
    </source>
</evidence>
<evidence type="ECO:0000313" key="9">
    <source>
        <dbReference type="Proteomes" id="UP000352698"/>
    </source>
</evidence>
<evidence type="ECO:0000256" key="5">
    <source>
        <dbReference type="ARBA" id="ARBA00022989"/>
    </source>
</evidence>
<reference evidence="8 9" key="1">
    <citation type="submission" date="2019-05" db="EMBL/GenBank/DDBJ databases">
        <authorList>
            <consortium name="Pathogen Informatics"/>
        </authorList>
    </citation>
    <scope>NUCLEOTIDE SEQUENCE [LARGE SCALE GENOMIC DNA]</scope>
    <source>
        <strain evidence="8 9">NCTC12204</strain>
    </source>
</reference>
<dbReference type="PANTHER" id="PTHR30561:SF0">
    <property type="entry name" value="GUANIDINIUM EXPORTER"/>
    <property type="match status" value="1"/>
</dbReference>
<dbReference type="Gene3D" id="1.10.3730.20">
    <property type="match status" value="1"/>
</dbReference>
<gene>
    <name evidence="8" type="primary">sugE_3</name>
    <name evidence="8" type="ORF">NCTC12204_01112</name>
</gene>
<evidence type="ECO:0000256" key="2">
    <source>
        <dbReference type="ARBA" id="ARBA00022448"/>
    </source>
</evidence>
<dbReference type="InterPro" id="IPR045324">
    <property type="entry name" value="Small_multidrug_res"/>
</dbReference>
<keyword evidence="2" id="KW-0813">Transport</keyword>
<evidence type="ECO:0000256" key="1">
    <source>
        <dbReference type="ARBA" id="ARBA00004651"/>
    </source>
</evidence>
<evidence type="ECO:0000256" key="3">
    <source>
        <dbReference type="ARBA" id="ARBA00022475"/>
    </source>
</evidence>
<name>A0A1V8X8L2_ENTHR</name>